<evidence type="ECO:0008006" key="5">
    <source>
        <dbReference type="Google" id="ProtNLM"/>
    </source>
</evidence>
<dbReference type="Pfam" id="PF01903">
    <property type="entry name" value="CbiX"/>
    <property type="match status" value="1"/>
</dbReference>
<dbReference type="STRING" id="1191523.MROS_1427"/>
<dbReference type="AlphaFoldDB" id="I6ZRG4"/>
<dbReference type="EMBL" id="CP003557">
    <property type="protein sequence ID" value="AFN74664.1"/>
    <property type="molecule type" value="Genomic_DNA"/>
</dbReference>
<dbReference type="GO" id="GO:0016829">
    <property type="term" value="F:lyase activity"/>
    <property type="evidence" value="ECO:0007669"/>
    <property type="project" value="UniProtKB-KW"/>
</dbReference>
<keyword evidence="2" id="KW-0456">Lyase</keyword>
<evidence type="ECO:0000313" key="4">
    <source>
        <dbReference type="Proteomes" id="UP000009011"/>
    </source>
</evidence>
<dbReference type="CDD" id="cd03416">
    <property type="entry name" value="CbiX_SirB_N"/>
    <property type="match status" value="1"/>
</dbReference>
<proteinExistence type="predicted"/>
<dbReference type="Gene3D" id="3.40.50.1400">
    <property type="match status" value="1"/>
</dbReference>
<dbReference type="HOGENOM" id="CLU_1439541_0_0_10"/>
<organism evidence="3 4">
    <name type="scientific">Melioribacter roseus (strain DSM 23840 / JCM 17771 / VKM B-2668 / P3M-2)</name>
    <dbReference type="NCBI Taxonomy" id="1191523"/>
    <lineage>
        <taxon>Bacteria</taxon>
        <taxon>Pseudomonadati</taxon>
        <taxon>Ignavibacteriota</taxon>
        <taxon>Ignavibacteria</taxon>
        <taxon>Ignavibacteriales</taxon>
        <taxon>Melioribacteraceae</taxon>
        <taxon>Melioribacter</taxon>
    </lineage>
</organism>
<dbReference type="InterPro" id="IPR002762">
    <property type="entry name" value="CbiX-like"/>
</dbReference>
<evidence type="ECO:0000256" key="1">
    <source>
        <dbReference type="ARBA" id="ARBA00022723"/>
    </source>
</evidence>
<gene>
    <name evidence="3" type="ordered locus">MROS_1427</name>
</gene>
<protein>
    <recommendedName>
        <fullName evidence="5">Sirohydrochlorin cobaltochelatase</fullName>
    </recommendedName>
</protein>
<keyword evidence="1" id="KW-0479">Metal-binding</keyword>
<dbReference type="OrthoDB" id="9797895at2"/>
<dbReference type="KEGG" id="mro:MROS_1427"/>
<dbReference type="Proteomes" id="UP000009011">
    <property type="component" value="Chromosome"/>
</dbReference>
<evidence type="ECO:0000313" key="3">
    <source>
        <dbReference type="EMBL" id="AFN74664.1"/>
    </source>
</evidence>
<dbReference type="SUPFAM" id="SSF53800">
    <property type="entry name" value="Chelatase"/>
    <property type="match status" value="1"/>
</dbReference>
<evidence type="ECO:0000256" key="2">
    <source>
        <dbReference type="ARBA" id="ARBA00023239"/>
    </source>
</evidence>
<name>I6ZRG4_MELRP</name>
<dbReference type="eggNOG" id="COG2138">
    <property type="taxonomic scope" value="Bacteria"/>
</dbReference>
<dbReference type="GO" id="GO:0046872">
    <property type="term" value="F:metal ion binding"/>
    <property type="evidence" value="ECO:0007669"/>
    <property type="project" value="UniProtKB-KW"/>
</dbReference>
<accession>I6ZRG4</accession>
<sequence>MKSYKTLLYFLITGLFLYSNLLGMAGDGKKVSVIIVGHGAPAKDFPKLKEYFKLHDSHTPEAEEIENELRNWPRNEENDPYWAGFMKIVEIFKSKFQNFHSVHYAFNEMCAPTVGEALKKASEDKPDLILVTSIMFTPGGGHSEKDIPAAIEMFQEEHPEIKIEYAWPYSQESLANFINSHLLRFIDK</sequence>
<keyword evidence="4" id="KW-1185">Reference proteome</keyword>
<dbReference type="RefSeq" id="WP_014856098.1">
    <property type="nucleotide sequence ID" value="NC_018178.1"/>
</dbReference>
<reference evidence="3 4" key="1">
    <citation type="journal article" date="2013" name="PLoS ONE">
        <title>Genomic analysis of Melioribacter roseus, facultatively anaerobic organotrophic bacterium representing a novel deep lineage within Bacteriodetes/Chlorobi group.</title>
        <authorList>
            <person name="Kadnikov V.V."/>
            <person name="Mardanov A.V."/>
            <person name="Podosokorskaya O.A."/>
            <person name="Gavrilov S.N."/>
            <person name="Kublanov I.V."/>
            <person name="Beletsky A.V."/>
            <person name="Bonch-Osmolovskaya E.A."/>
            <person name="Ravin N.V."/>
        </authorList>
    </citation>
    <scope>NUCLEOTIDE SEQUENCE [LARGE SCALE GENOMIC DNA]</scope>
    <source>
        <strain evidence="4">JCM 17771 / P3M-2</strain>
    </source>
</reference>